<organism evidence="2 3">
    <name type="scientific">Caerostris extrusa</name>
    <name type="common">Bark spider</name>
    <name type="synonym">Caerostris bankana</name>
    <dbReference type="NCBI Taxonomy" id="172846"/>
    <lineage>
        <taxon>Eukaryota</taxon>
        <taxon>Metazoa</taxon>
        <taxon>Ecdysozoa</taxon>
        <taxon>Arthropoda</taxon>
        <taxon>Chelicerata</taxon>
        <taxon>Arachnida</taxon>
        <taxon>Araneae</taxon>
        <taxon>Araneomorphae</taxon>
        <taxon>Entelegynae</taxon>
        <taxon>Araneoidea</taxon>
        <taxon>Araneidae</taxon>
        <taxon>Caerostris</taxon>
    </lineage>
</organism>
<feature type="compositionally biased region" description="Basic residues" evidence="1">
    <location>
        <begin position="228"/>
        <end position="241"/>
    </location>
</feature>
<sequence>MEKKEKGLPSNYGNGKKALWENISFAKQKVFGQRPPSAFLSRPPSKSLSNYLLRTLSLRGFGGRYENMFELQHPPMGLGGRSREMDFGRKEAQQMMERQLQVTQPFQNQIQIHSATYRLRNRRCSDKAHPLSSSPAKGDHPRSHSVITCEEKSFAFYSPRSLRKRERRVLGEVLLELRCSDLEEGAGNIFELHHHPMGFGWQIPGNGFREKESTADDGETASNFTKPFPKRIPNKRYRLRKTSTEYRRTKATPNGTPLFTQREPPSKS</sequence>
<evidence type="ECO:0000256" key="1">
    <source>
        <dbReference type="SAM" id="MobiDB-lite"/>
    </source>
</evidence>
<dbReference type="EMBL" id="BPLR01013338">
    <property type="protein sequence ID" value="GIY60537.1"/>
    <property type="molecule type" value="Genomic_DNA"/>
</dbReference>
<reference evidence="2 3" key="1">
    <citation type="submission" date="2021-06" db="EMBL/GenBank/DDBJ databases">
        <title>Caerostris extrusa draft genome.</title>
        <authorList>
            <person name="Kono N."/>
            <person name="Arakawa K."/>
        </authorList>
    </citation>
    <scope>NUCLEOTIDE SEQUENCE [LARGE SCALE GENOMIC DNA]</scope>
</reference>
<dbReference type="AlphaFoldDB" id="A0AAV4URX6"/>
<proteinExistence type="predicted"/>
<protein>
    <submittedName>
        <fullName evidence="2">Uncharacterized protein</fullName>
    </submittedName>
</protein>
<evidence type="ECO:0000313" key="3">
    <source>
        <dbReference type="Proteomes" id="UP001054945"/>
    </source>
</evidence>
<dbReference type="Proteomes" id="UP001054945">
    <property type="component" value="Unassembled WGS sequence"/>
</dbReference>
<name>A0AAV4URX6_CAEEX</name>
<keyword evidence="3" id="KW-1185">Reference proteome</keyword>
<accession>A0AAV4URX6</accession>
<evidence type="ECO:0000313" key="2">
    <source>
        <dbReference type="EMBL" id="GIY60537.1"/>
    </source>
</evidence>
<gene>
    <name evidence="2" type="ORF">CEXT_695271</name>
</gene>
<comment type="caution">
    <text evidence="2">The sequence shown here is derived from an EMBL/GenBank/DDBJ whole genome shotgun (WGS) entry which is preliminary data.</text>
</comment>
<feature type="region of interest" description="Disordered" evidence="1">
    <location>
        <begin position="124"/>
        <end position="144"/>
    </location>
</feature>
<feature type="region of interest" description="Disordered" evidence="1">
    <location>
        <begin position="211"/>
        <end position="268"/>
    </location>
</feature>